<dbReference type="SMART" id="SM00535">
    <property type="entry name" value="RIBOc"/>
    <property type="match status" value="1"/>
</dbReference>
<reference evidence="3 4" key="1">
    <citation type="journal article" date="2021" name="BMC Genomics">
        <title>Datura genome reveals duplications of psychoactive alkaloid biosynthetic genes and high mutation rate following tissue culture.</title>
        <authorList>
            <person name="Rajewski A."/>
            <person name="Carter-House D."/>
            <person name="Stajich J."/>
            <person name="Litt A."/>
        </authorList>
    </citation>
    <scope>NUCLEOTIDE SEQUENCE [LARGE SCALE GENOMIC DNA]</scope>
    <source>
        <strain evidence="3">AR-01</strain>
    </source>
</reference>
<dbReference type="Proteomes" id="UP000823775">
    <property type="component" value="Unassembled WGS sequence"/>
</dbReference>
<dbReference type="SUPFAM" id="SSF69065">
    <property type="entry name" value="RNase III domain-like"/>
    <property type="match status" value="1"/>
</dbReference>
<gene>
    <name evidence="3" type="primary">DICER1_2</name>
    <name evidence="3" type="ORF">HAX54_025669</name>
</gene>
<name>A0ABS8V017_DATST</name>
<dbReference type="InterPro" id="IPR000999">
    <property type="entry name" value="RNase_III_dom"/>
</dbReference>
<dbReference type="PANTHER" id="PTHR14950:SF54">
    <property type="entry name" value="RNASE II-LIKE 1"/>
    <property type="match status" value="1"/>
</dbReference>
<evidence type="ECO:0000259" key="2">
    <source>
        <dbReference type="PROSITE" id="PS50142"/>
    </source>
</evidence>
<evidence type="ECO:0000256" key="1">
    <source>
        <dbReference type="ARBA" id="ARBA00022801"/>
    </source>
</evidence>
<protein>
    <submittedName>
        <fullName evidence="3">Endoribonuclease Dicer</fullName>
    </submittedName>
</protein>
<evidence type="ECO:0000313" key="3">
    <source>
        <dbReference type="EMBL" id="MCD9640383.1"/>
    </source>
</evidence>
<comment type="caution">
    <text evidence="3">The sequence shown here is derived from an EMBL/GenBank/DDBJ whole genome shotgun (WGS) entry which is preliminary data.</text>
</comment>
<keyword evidence="4" id="KW-1185">Reference proteome</keyword>
<keyword evidence="1" id="KW-0378">Hydrolase</keyword>
<evidence type="ECO:0000313" key="4">
    <source>
        <dbReference type="Proteomes" id="UP000823775"/>
    </source>
</evidence>
<dbReference type="InterPro" id="IPR036389">
    <property type="entry name" value="RNase_III_sf"/>
</dbReference>
<proteinExistence type="predicted"/>
<accession>A0ABS8V017</accession>
<feature type="domain" description="RNase III" evidence="2">
    <location>
        <begin position="1"/>
        <end position="90"/>
    </location>
</feature>
<sequence length="213" mass="24298">MLIAKEHYIDYPNLSPGKLTRLRAAKVDNTEKLARVAIKCNLHNYLKGKVEELGEAILEHPLHSIDLIDPQKVFADTVESVIGATYIGSNLSMDTTWQVLKDLLQPLITLEKLEVHPATKIYELCQKNGLMTKFVDQWGKTREMQDFVDEKFEGKRNSSGKKITAQNRAAHNAYYQVVRNLIVKATLMIVINLVMKYKAENTIRKVANFQLKT</sequence>
<dbReference type="SUPFAM" id="SSF54768">
    <property type="entry name" value="dsRNA-binding domain-like"/>
    <property type="match status" value="1"/>
</dbReference>
<dbReference type="CDD" id="cd00593">
    <property type="entry name" value="RIBOc"/>
    <property type="match status" value="1"/>
</dbReference>
<dbReference type="Gene3D" id="1.10.1520.10">
    <property type="entry name" value="Ribonuclease III domain"/>
    <property type="match status" value="1"/>
</dbReference>
<organism evidence="3 4">
    <name type="scientific">Datura stramonium</name>
    <name type="common">Jimsonweed</name>
    <name type="synonym">Common thornapple</name>
    <dbReference type="NCBI Taxonomy" id="4076"/>
    <lineage>
        <taxon>Eukaryota</taxon>
        <taxon>Viridiplantae</taxon>
        <taxon>Streptophyta</taxon>
        <taxon>Embryophyta</taxon>
        <taxon>Tracheophyta</taxon>
        <taxon>Spermatophyta</taxon>
        <taxon>Magnoliopsida</taxon>
        <taxon>eudicotyledons</taxon>
        <taxon>Gunneridae</taxon>
        <taxon>Pentapetalae</taxon>
        <taxon>asterids</taxon>
        <taxon>lamiids</taxon>
        <taxon>Solanales</taxon>
        <taxon>Solanaceae</taxon>
        <taxon>Solanoideae</taxon>
        <taxon>Datureae</taxon>
        <taxon>Datura</taxon>
    </lineage>
</organism>
<dbReference type="PROSITE" id="PS50142">
    <property type="entry name" value="RNASE_3_2"/>
    <property type="match status" value="1"/>
</dbReference>
<dbReference type="EMBL" id="JACEIK010003113">
    <property type="protein sequence ID" value="MCD9640383.1"/>
    <property type="molecule type" value="Genomic_DNA"/>
</dbReference>
<dbReference type="PANTHER" id="PTHR14950">
    <property type="entry name" value="DICER-RELATED"/>
    <property type="match status" value="1"/>
</dbReference>
<dbReference type="Pfam" id="PF00636">
    <property type="entry name" value="Ribonuclease_3"/>
    <property type="match status" value="1"/>
</dbReference>